<evidence type="ECO:0000256" key="1">
    <source>
        <dbReference type="SAM" id="MobiDB-lite"/>
    </source>
</evidence>
<feature type="region of interest" description="Disordered" evidence="1">
    <location>
        <begin position="170"/>
        <end position="213"/>
    </location>
</feature>
<feature type="compositionally biased region" description="Acidic residues" evidence="1">
    <location>
        <begin position="178"/>
        <end position="211"/>
    </location>
</feature>
<dbReference type="AlphaFoldDB" id="A0A0W0F1M0"/>
<dbReference type="EMBL" id="LATX01002398">
    <property type="protein sequence ID" value="KTB30098.1"/>
    <property type="molecule type" value="Genomic_DNA"/>
</dbReference>
<organism evidence="2 3">
    <name type="scientific">Moniliophthora roreri</name>
    <name type="common">Frosty pod rot fungus</name>
    <name type="synonym">Monilia roreri</name>
    <dbReference type="NCBI Taxonomy" id="221103"/>
    <lineage>
        <taxon>Eukaryota</taxon>
        <taxon>Fungi</taxon>
        <taxon>Dikarya</taxon>
        <taxon>Basidiomycota</taxon>
        <taxon>Agaricomycotina</taxon>
        <taxon>Agaricomycetes</taxon>
        <taxon>Agaricomycetidae</taxon>
        <taxon>Agaricales</taxon>
        <taxon>Marasmiineae</taxon>
        <taxon>Marasmiaceae</taxon>
        <taxon>Moniliophthora</taxon>
    </lineage>
</organism>
<sequence>MDSNISSQLPQELIAHCLRFLTSSKRTHRRDLFSTSLVCRAWLAPSQEILFHDLHITRTIILAYIYSRPHLAPLVRHVHITAIDKHHEPLEIPPFPNLELVSIFNKGYKSVSCKGGRLFRTIESSPVRLRNLVLDSLHFPRIQELAAIFKGSSLKQIEVLQLRDVVVRTQDPDPSLSSDEEQDEDEDLSGGEETSGDEEISKDEEESEIDGVIERQDPLRGLLDIEDPSNVSAMGTISVKELELDSIMDLLSIQLLARSPHSRLRMTSVERLWLQDILPYTIGNLYHSLNDGTFPSLTRLEFAMCNIPDALVSPTSAILSRLTHISAVYSCYPAPHPEGKPQCLLSHLIALPMDFPLNLKTLHLQLGVYRPWRSLPRGFQAQIRSAPVDPAACLSLLDTLLRDVIQRFESLEGIRVYYSAKRFCQNQDIGVALRNACRTGKIALHKLE</sequence>
<protein>
    <recommendedName>
        <fullName evidence="4">F-box domain-containing protein</fullName>
    </recommendedName>
</protein>
<dbReference type="SUPFAM" id="SSF81383">
    <property type="entry name" value="F-box domain"/>
    <property type="match status" value="1"/>
</dbReference>
<accession>A0A0W0F1M0</accession>
<dbReference type="CDD" id="cd09917">
    <property type="entry name" value="F-box_SF"/>
    <property type="match status" value="1"/>
</dbReference>
<comment type="caution">
    <text evidence="2">The sequence shown here is derived from an EMBL/GenBank/DDBJ whole genome shotgun (WGS) entry which is preliminary data.</text>
</comment>
<evidence type="ECO:0000313" key="3">
    <source>
        <dbReference type="Proteomes" id="UP000054988"/>
    </source>
</evidence>
<evidence type="ECO:0008006" key="4">
    <source>
        <dbReference type="Google" id="ProtNLM"/>
    </source>
</evidence>
<evidence type="ECO:0000313" key="2">
    <source>
        <dbReference type="EMBL" id="KTB30098.1"/>
    </source>
</evidence>
<name>A0A0W0F1M0_MONRR</name>
<reference evidence="2 3" key="1">
    <citation type="submission" date="2015-12" db="EMBL/GenBank/DDBJ databases">
        <title>Draft genome sequence of Moniliophthora roreri, the causal agent of frosty pod rot of cacao.</title>
        <authorList>
            <person name="Aime M.C."/>
            <person name="Diaz-Valderrama J.R."/>
            <person name="Kijpornyongpan T."/>
            <person name="Phillips-Mora W."/>
        </authorList>
    </citation>
    <scope>NUCLEOTIDE SEQUENCE [LARGE SCALE GENOMIC DNA]</scope>
    <source>
        <strain evidence="2 3">MCA 2952</strain>
    </source>
</reference>
<dbReference type="Proteomes" id="UP000054988">
    <property type="component" value="Unassembled WGS sequence"/>
</dbReference>
<proteinExistence type="predicted"/>
<gene>
    <name evidence="2" type="ORF">WG66_17314</name>
</gene>
<dbReference type="InterPro" id="IPR036047">
    <property type="entry name" value="F-box-like_dom_sf"/>
</dbReference>